<comment type="caution">
    <text evidence="2">The sequence shown here is derived from an EMBL/GenBank/DDBJ whole genome shotgun (WGS) entry which is preliminary data.</text>
</comment>
<proteinExistence type="predicted"/>
<keyword evidence="3" id="KW-1185">Reference proteome</keyword>
<dbReference type="SUPFAM" id="SSF52799">
    <property type="entry name" value="(Phosphotyrosine protein) phosphatases II"/>
    <property type="match status" value="1"/>
</dbReference>
<dbReference type="InterPro" id="IPR016130">
    <property type="entry name" value="Tyr_Pase_AS"/>
</dbReference>
<evidence type="ECO:0000313" key="3">
    <source>
        <dbReference type="Proteomes" id="UP000290759"/>
    </source>
</evidence>
<dbReference type="InterPro" id="IPR029021">
    <property type="entry name" value="Prot-tyrosine_phosphatase-like"/>
</dbReference>
<dbReference type="EMBL" id="QYBB01000022">
    <property type="protein sequence ID" value="RYC30706.1"/>
    <property type="molecule type" value="Genomic_DNA"/>
</dbReference>
<reference evidence="2 3" key="2">
    <citation type="submission" date="2019-02" db="EMBL/GenBank/DDBJ databases">
        <title>'Lichenibacterium ramalinii' gen. nov. sp. nov., 'Lichenibacterium minor' gen. nov. sp. nov.</title>
        <authorList>
            <person name="Pankratov T."/>
        </authorList>
    </citation>
    <scope>NUCLEOTIDE SEQUENCE [LARGE SCALE GENOMIC DNA]</scope>
    <source>
        <strain evidence="2 3">RmlP026</strain>
    </source>
</reference>
<dbReference type="InterPro" id="IPR000387">
    <property type="entry name" value="Tyr_Pase_dom"/>
</dbReference>
<dbReference type="Proteomes" id="UP000290759">
    <property type="component" value="Unassembled WGS sequence"/>
</dbReference>
<dbReference type="PANTHER" id="PTHR47216">
    <property type="match status" value="1"/>
</dbReference>
<dbReference type="PANTHER" id="PTHR47216:SF4">
    <property type="entry name" value="OS01G0859400 PROTEIN"/>
    <property type="match status" value="1"/>
</dbReference>
<organism evidence="2 3">
    <name type="scientific">Lichenibacterium minor</name>
    <dbReference type="NCBI Taxonomy" id="2316528"/>
    <lineage>
        <taxon>Bacteria</taxon>
        <taxon>Pseudomonadati</taxon>
        <taxon>Pseudomonadota</taxon>
        <taxon>Alphaproteobacteria</taxon>
        <taxon>Hyphomicrobiales</taxon>
        <taxon>Lichenihabitantaceae</taxon>
        <taxon>Lichenibacterium</taxon>
    </lineage>
</organism>
<name>A0A4Q2U726_9HYPH</name>
<reference evidence="2 3" key="1">
    <citation type="submission" date="2018-12" db="EMBL/GenBank/DDBJ databases">
        <authorList>
            <person name="Grouzdev D.S."/>
            <person name="Krutkina M.S."/>
        </authorList>
    </citation>
    <scope>NUCLEOTIDE SEQUENCE [LARGE SCALE GENOMIC DNA]</scope>
    <source>
        <strain evidence="2 3">RmlP026</strain>
    </source>
</reference>
<feature type="domain" description="Tyrosine specific protein phosphatases" evidence="1">
    <location>
        <begin position="62"/>
        <end position="113"/>
    </location>
</feature>
<evidence type="ECO:0000259" key="1">
    <source>
        <dbReference type="PROSITE" id="PS50056"/>
    </source>
</evidence>
<dbReference type="Pfam" id="PF00782">
    <property type="entry name" value="DSPc"/>
    <property type="match status" value="1"/>
</dbReference>
<gene>
    <name evidence="2" type="ORF">D3273_17725</name>
</gene>
<dbReference type="AlphaFoldDB" id="A0A4Q2U726"/>
<dbReference type="PROSITE" id="PS00383">
    <property type="entry name" value="TYR_PHOSPHATASE_1"/>
    <property type="match status" value="1"/>
</dbReference>
<dbReference type="PROSITE" id="PS50056">
    <property type="entry name" value="TYR_PHOSPHATASE_2"/>
    <property type="match status" value="1"/>
</dbReference>
<dbReference type="OrthoDB" id="9806482at2"/>
<sequence length="151" mass="16048">MLAAVEGVGAVVDLRSEAVDERAVLAAQGIAFLHLPTDDHAAITPAMLDEGVAFAEAQRGAGRRVLIHCEHGIGRSATLALAALVAAGMAPLDALNLAKDRRDRVSPSPAQYGCWRDWLVERRAGTGAGWDVPDFDRFAAIAYRHLAPADR</sequence>
<dbReference type="Gene3D" id="3.90.190.10">
    <property type="entry name" value="Protein tyrosine phosphatase superfamily"/>
    <property type="match status" value="1"/>
</dbReference>
<dbReference type="InterPro" id="IPR000340">
    <property type="entry name" value="Dual-sp_phosphatase_cat-dom"/>
</dbReference>
<evidence type="ECO:0000313" key="2">
    <source>
        <dbReference type="EMBL" id="RYC30706.1"/>
    </source>
</evidence>
<protein>
    <submittedName>
        <fullName evidence="2">Protein phosphatase</fullName>
    </submittedName>
</protein>
<accession>A0A4Q2U726</accession>